<dbReference type="AlphaFoldDB" id="A0A8T0DWG8"/>
<feature type="region of interest" description="Disordered" evidence="1">
    <location>
        <begin position="349"/>
        <end position="369"/>
    </location>
</feature>
<feature type="non-terminal residue" evidence="2">
    <location>
        <position position="1"/>
    </location>
</feature>
<protein>
    <submittedName>
        <fullName evidence="2">Uncharacterized protein</fullName>
    </submittedName>
</protein>
<dbReference type="EMBL" id="JTDF01000734">
    <property type="protein sequence ID" value="KAF8571057.1"/>
    <property type="molecule type" value="Genomic_DNA"/>
</dbReference>
<evidence type="ECO:0000313" key="3">
    <source>
        <dbReference type="Proteomes" id="UP000699462"/>
    </source>
</evidence>
<feature type="region of interest" description="Disordered" evidence="1">
    <location>
        <begin position="63"/>
        <end position="83"/>
    </location>
</feature>
<reference evidence="2 3" key="1">
    <citation type="submission" date="2019-07" db="EMBL/GenBank/DDBJ databases">
        <title>Annotation for the trematode Paragonimus westermani.</title>
        <authorList>
            <person name="Choi Y.-J."/>
        </authorList>
    </citation>
    <scope>NUCLEOTIDE SEQUENCE [LARGE SCALE GENOMIC DNA]</scope>
    <source>
        <strain evidence="2">180907_Pwestermani</strain>
    </source>
</reference>
<dbReference type="OrthoDB" id="6269848at2759"/>
<comment type="caution">
    <text evidence="2">The sequence shown here is derived from an EMBL/GenBank/DDBJ whole genome shotgun (WGS) entry which is preliminary data.</text>
</comment>
<evidence type="ECO:0000256" key="1">
    <source>
        <dbReference type="SAM" id="MobiDB-lite"/>
    </source>
</evidence>
<name>A0A8T0DWG8_9TREM</name>
<gene>
    <name evidence="2" type="ORF">P879_02723</name>
</gene>
<accession>A0A8T0DWG8</accession>
<organism evidence="2 3">
    <name type="scientific">Paragonimus westermani</name>
    <dbReference type="NCBI Taxonomy" id="34504"/>
    <lineage>
        <taxon>Eukaryota</taxon>
        <taxon>Metazoa</taxon>
        <taxon>Spiralia</taxon>
        <taxon>Lophotrochozoa</taxon>
        <taxon>Platyhelminthes</taxon>
        <taxon>Trematoda</taxon>
        <taxon>Digenea</taxon>
        <taxon>Plagiorchiida</taxon>
        <taxon>Troglotremata</taxon>
        <taxon>Troglotrematidae</taxon>
        <taxon>Paragonimus</taxon>
    </lineage>
</organism>
<keyword evidence="3" id="KW-1185">Reference proteome</keyword>
<evidence type="ECO:0000313" key="2">
    <source>
        <dbReference type="EMBL" id="KAF8571057.1"/>
    </source>
</evidence>
<sequence>VFVRRLTQELLDHRLPITLQSQPNLTQIENECLREFPQFDSRQIRLKIRAQLKLHRRNLKKSTEKVAGALEKPTATEKQPRPLLPLQHSESVTLMPIAGLHPIMTDSASTQLKNQPTFDCVDTKPIVLASGPWADKPISTTSHNSLETSRTEIHAVPIISQLTVPSTNDLSMTNTFGAQNSPLNFSQNLVPVGTNHLSNGPMNEANTGIFPFPIPFLHSSQVGLPASYSTPSIPLSEQSSIGMSLPGLFPSVVLPTLNNNLPRSQLGDDEVNSLSKRLADITASLTQLASMDFSVTQAPINGREAGRNVSSKLLTASLRLSANLLQQSAQLFQLVGLTTAANSQPVTQNRVQNETMGSDQQTCGGKSVL</sequence>
<dbReference type="Proteomes" id="UP000699462">
    <property type="component" value="Unassembled WGS sequence"/>
</dbReference>
<proteinExistence type="predicted"/>